<keyword evidence="3" id="KW-0732">Signal</keyword>
<dbReference type="AlphaFoldDB" id="A0A9E1LZK3"/>
<feature type="transmembrane region" description="Helical" evidence="2">
    <location>
        <begin position="127"/>
        <end position="147"/>
    </location>
</feature>
<dbReference type="InterPro" id="IPR042229">
    <property type="entry name" value="Listeria/Bacterioides_rpt_sf"/>
</dbReference>
<keyword evidence="2" id="KW-0472">Membrane</keyword>
<comment type="caution">
    <text evidence="4">The sequence shown here is derived from an EMBL/GenBank/DDBJ whole genome shotgun (WGS) entry which is preliminary data.</text>
</comment>
<dbReference type="InterPro" id="IPR013378">
    <property type="entry name" value="InlB-like_B-rpt"/>
</dbReference>
<evidence type="ECO:0000256" key="1">
    <source>
        <dbReference type="ARBA" id="ARBA00004196"/>
    </source>
</evidence>
<protein>
    <submittedName>
        <fullName evidence="4">InlB B-repeat-containing protein</fullName>
    </submittedName>
</protein>
<gene>
    <name evidence="4" type="ORF">KH315_03140</name>
</gene>
<organism evidence="4 5">
    <name type="scientific">Faecalibacterium prausnitzii</name>
    <dbReference type="NCBI Taxonomy" id="853"/>
    <lineage>
        <taxon>Bacteria</taxon>
        <taxon>Bacillati</taxon>
        <taxon>Bacillota</taxon>
        <taxon>Clostridia</taxon>
        <taxon>Eubacteriales</taxon>
        <taxon>Oscillospiraceae</taxon>
        <taxon>Faecalibacterium</taxon>
    </lineage>
</organism>
<feature type="signal peptide" evidence="3">
    <location>
        <begin position="1"/>
        <end position="25"/>
    </location>
</feature>
<dbReference type="Pfam" id="PF09479">
    <property type="entry name" value="Flg_new"/>
    <property type="match status" value="1"/>
</dbReference>
<feature type="chain" id="PRO_5038824764" evidence="3">
    <location>
        <begin position="26"/>
        <end position="148"/>
    </location>
</feature>
<accession>A0A9E1LZK3</accession>
<evidence type="ECO:0000256" key="2">
    <source>
        <dbReference type="SAM" id="Phobius"/>
    </source>
</evidence>
<evidence type="ECO:0000313" key="4">
    <source>
        <dbReference type="EMBL" id="MBS6621152.1"/>
    </source>
</evidence>
<dbReference type="Gene3D" id="2.60.40.4270">
    <property type="entry name" value="Listeria-Bacteroides repeat domain"/>
    <property type="match status" value="1"/>
</dbReference>
<keyword evidence="2" id="KW-1133">Transmembrane helix</keyword>
<dbReference type="GO" id="GO:0030313">
    <property type="term" value="C:cell envelope"/>
    <property type="evidence" value="ECO:0007669"/>
    <property type="project" value="UniProtKB-SubCell"/>
</dbReference>
<reference evidence="4" key="1">
    <citation type="submission" date="2021-02" db="EMBL/GenBank/DDBJ databases">
        <title>Infant gut strain persistence is associated with maternal origin, phylogeny, and functional potential including surface adhesion and iron acquisition.</title>
        <authorList>
            <person name="Lou Y.C."/>
        </authorList>
    </citation>
    <scope>NUCLEOTIDE SEQUENCE</scope>
    <source>
        <strain evidence="4">L2_039_000G1_dasL2_039_000G1_maxbin2.maxbin.077</strain>
    </source>
</reference>
<dbReference type="Proteomes" id="UP000811365">
    <property type="component" value="Unassembled WGS sequence"/>
</dbReference>
<dbReference type="NCBIfam" id="TIGR02543">
    <property type="entry name" value="List_Bact_rpt"/>
    <property type="match status" value="1"/>
</dbReference>
<sequence>MKLSKIISLLLVPLLLFALALPAYADGGSESYLIYFETGGGTGVPIIASTSLDGKLTSLPSPVMDGYTFEGWYTDELEGDRITTNTEFTSDGTIYAHWRPIAKGGSSAASKPSPNTSTADKGFSFRAHAGTFLVAGTMFFTLVALYAR</sequence>
<proteinExistence type="predicted"/>
<evidence type="ECO:0000313" key="5">
    <source>
        <dbReference type="Proteomes" id="UP000811365"/>
    </source>
</evidence>
<dbReference type="EMBL" id="JAGZYH010000007">
    <property type="protein sequence ID" value="MBS6621152.1"/>
    <property type="molecule type" value="Genomic_DNA"/>
</dbReference>
<name>A0A9E1LZK3_9FIRM</name>
<evidence type="ECO:0000256" key="3">
    <source>
        <dbReference type="SAM" id="SignalP"/>
    </source>
</evidence>
<comment type="subcellular location">
    <subcellularLocation>
        <location evidence="1">Cell envelope</location>
    </subcellularLocation>
</comment>
<keyword evidence="2" id="KW-0812">Transmembrane</keyword>